<dbReference type="InterPro" id="IPR036508">
    <property type="entry name" value="Chitin-bd_dom_sf"/>
</dbReference>
<evidence type="ECO:0000256" key="3">
    <source>
        <dbReference type="ARBA" id="ARBA00022737"/>
    </source>
</evidence>
<evidence type="ECO:0000256" key="1">
    <source>
        <dbReference type="ARBA" id="ARBA00022669"/>
    </source>
</evidence>
<dbReference type="InterPro" id="IPR002557">
    <property type="entry name" value="Chitin-bd_dom"/>
</dbReference>
<dbReference type="InterPro" id="IPR051940">
    <property type="entry name" value="Chitin_bind-dev_reg"/>
</dbReference>
<dbReference type="PROSITE" id="PS50940">
    <property type="entry name" value="CHIT_BIND_II"/>
    <property type="match status" value="6"/>
</dbReference>
<keyword evidence="2" id="KW-0732">Signal</keyword>
<evidence type="ECO:0000256" key="5">
    <source>
        <dbReference type="ARBA" id="ARBA00023180"/>
    </source>
</evidence>
<gene>
    <name evidence="8" type="primary">LOC106468489</name>
</gene>
<accession>A0ABM1T9I1</accession>
<evidence type="ECO:0000313" key="8">
    <source>
        <dbReference type="RefSeq" id="XP_022252537.1"/>
    </source>
</evidence>
<evidence type="ECO:0000313" key="7">
    <source>
        <dbReference type="Proteomes" id="UP000694941"/>
    </source>
</evidence>
<dbReference type="RefSeq" id="XP_022252537.1">
    <property type="nucleotide sequence ID" value="XM_022396829.1"/>
</dbReference>
<organism evidence="7 8">
    <name type="scientific">Limulus polyphemus</name>
    <name type="common">Atlantic horseshoe crab</name>
    <dbReference type="NCBI Taxonomy" id="6850"/>
    <lineage>
        <taxon>Eukaryota</taxon>
        <taxon>Metazoa</taxon>
        <taxon>Ecdysozoa</taxon>
        <taxon>Arthropoda</taxon>
        <taxon>Chelicerata</taxon>
        <taxon>Merostomata</taxon>
        <taxon>Xiphosura</taxon>
        <taxon>Limulidae</taxon>
        <taxon>Limulus</taxon>
    </lineage>
</organism>
<dbReference type="PANTHER" id="PTHR23301">
    <property type="entry name" value="CHITIN BINDING PERITROPHIN-A"/>
    <property type="match status" value="1"/>
</dbReference>
<evidence type="ECO:0000256" key="2">
    <source>
        <dbReference type="ARBA" id="ARBA00022729"/>
    </source>
</evidence>
<dbReference type="SMART" id="SM00494">
    <property type="entry name" value="ChtBD2"/>
    <property type="match status" value="6"/>
</dbReference>
<feature type="domain" description="Chitin-binding type-2" evidence="6">
    <location>
        <begin position="214"/>
        <end position="268"/>
    </location>
</feature>
<evidence type="ECO:0000259" key="6">
    <source>
        <dbReference type="PROSITE" id="PS50940"/>
    </source>
</evidence>
<feature type="domain" description="Chitin-binding type-2" evidence="6">
    <location>
        <begin position="167"/>
        <end position="210"/>
    </location>
</feature>
<dbReference type="SUPFAM" id="SSF57625">
    <property type="entry name" value="Invertebrate chitin-binding proteins"/>
    <property type="match status" value="6"/>
</dbReference>
<keyword evidence="4" id="KW-1015">Disulfide bond</keyword>
<dbReference type="GeneID" id="106468489"/>
<keyword evidence="5" id="KW-0325">Glycoprotein</keyword>
<keyword evidence="3" id="KW-0677">Repeat</keyword>
<proteinExistence type="predicted"/>
<sequence length="410" mass="46281">MKIFEILNHICFRYMIISACPTDPSTIDPTSDDCGCNGCLTPHPFNCSAYYRCKDGRRELIFCPSGLYFNRDTKVCDHPNNVRCWYFICPAQNGMFKNVFDCGSFWHCSNGIPYFKDCPANLHWSVERNRCEWPCVAKCDPSVPTCKPSTTQKPDPWCPCSKCISEDPFDCRAYFKCEDGRRVKMYCPTGLYFNRITKVCDYLENVQCRDIGDPILCKWPNGKFIFPGNCKKYVECINGIAFITECPKGHTFDRLRLFCVASGSGCGEWEKSPVCTTLNGLFPKEGDCTKFYHCSNGIAYLKTCPASLYFNPYLQVCDWPRNVRKCGIVTDSPACIPIHNIKCPSCACRVADPNDCSSFYECTGEGIACKKTCPAGLVFNVIKMECDMLHNSDCSLAVSKKEEQKPSLAV</sequence>
<dbReference type="Pfam" id="PF01607">
    <property type="entry name" value="CBM_14"/>
    <property type="match status" value="6"/>
</dbReference>
<name>A0ABM1T9I1_LIMPO</name>
<feature type="domain" description="Chitin-binding type-2" evidence="6">
    <location>
        <begin position="89"/>
        <end position="141"/>
    </location>
</feature>
<dbReference type="Proteomes" id="UP000694941">
    <property type="component" value="Unplaced"/>
</dbReference>
<dbReference type="Gene3D" id="2.170.140.10">
    <property type="entry name" value="Chitin binding domain"/>
    <property type="match status" value="6"/>
</dbReference>
<keyword evidence="7" id="KW-1185">Reference proteome</keyword>
<keyword evidence="1" id="KW-0147">Chitin-binding</keyword>
<protein>
    <submittedName>
        <fullName evidence="8">Protein obstructor-E-like</fullName>
    </submittedName>
</protein>
<feature type="domain" description="Chitin-binding type-2" evidence="6">
    <location>
        <begin position="42"/>
        <end position="86"/>
    </location>
</feature>
<feature type="domain" description="Chitin-binding type-2" evidence="6">
    <location>
        <begin position="272"/>
        <end position="328"/>
    </location>
</feature>
<reference evidence="8" key="1">
    <citation type="submission" date="2025-08" db="UniProtKB">
        <authorList>
            <consortium name="RefSeq"/>
        </authorList>
    </citation>
    <scope>IDENTIFICATION</scope>
    <source>
        <tissue evidence="8">Muscle</tissue>
    </source>
</reference>
<feature type="domain" description="Chitin-binding type-2" evidence="6">
    <location>
        <begin position="350"/>
        <end position="396"/>
    </location>
</feature>
<evidence type="ECO:0000256" key="4">
    <source>
        <dbReference type="ARBA" id="ARBA00023157"/>
    </source>
</evidence>
<dbReference type="PANTHER" id="PTHR23301:SF0">
    <property type="entry name" value="CHITIN-BINDING TYPE-2 DOMAIN-CONTAINING PROTEIN-RELATED"/>
    <property type="match status" value="1"/>
</dbReference>